<proteinExistence type="predicted"/>
<organism evidence="1 2">
    <name type="scientific">Coregonus suidteri</name>
    <dbReference type="NCBI Taxonomy" id="861788"/>
    <lineage>
        <taxon>Eukaryota</taxon>
        <taxon>Metazoa</taxon>
        <taxon>Chordata</taxon>
        <taxon>Craniata</taxon>
        <taxon>Vertebrata</taxon>
        <taxon>Euteleostomi</taxon>
        <taxon>Actinopterygii</taxon>
        <taxon>Neopterygii</taxon>
        <taxon>Teleostei</taxon>
        <taxon>Protacanthopterygii</taxon>
        <taxon>Salmoniformes</taxon>
        <taxon>Salmonidae</taxon>
        <taxon>Coregoninae</taxon>
        <taxon>Coregonus</taxon>
    </lineage>
</organism>
<evidence type="ECO:0000313" key="2">
    <source>
        <dbReference type="Proteomes" id="UP001356427"/>
    </source>
</evidence>
<dbReference type="Proteomes" id="UP001356427">
    <property type="component" value="Unassembled WGS sequence"/>
</dbReference>
<evidence type="ECO:0000313" key="1">
    <source>
        <dbReference type="EMBL" id="KAK6293319.1"/>
    </source>
</evidence>
<protein>
    <submittedName>
        <fullName evidence="1">Uncharacterized protein</fullName>
    </submittedName>
</protein>
<accession>A0AAN8KEJ2</accession>
<keyword evidence="2" id="KW-1185">Reference proteome</keyword>
<name>A0AAN8KEJ2_9TELE</name>
<reference evidence="1 2" key="1">
    <citation type="submission" date="2021-04" db="EMBL/GenBank/DDBJ databases">
        <authorList>
            <person name="De Guttry C."/>
            <person name="Zahm M."/>
            <person name="Klopp C."/>
            <person name="Cabau C."/>
            <person name="Louis A."/>
            <person name="Berthelot C."/>
            <person name="Parey E."/>
            <person name="Roest Crollius H."/>
            <person name="Montfort J."/>
            <person name="Robinson-Rechavi M."/>
            <person name="Bucao C."/>
            <person name="Bouchez O."/>
            <person name="Gislard M."/>
            <person name="Lluch J."/>
            <person name="Milhes M."/>
            <person name="Lampietro C."/>
            <person name="Lopez Roques C."/>
            <person name="Donnadieu C."/>
            <person name="Braasch I."/>
            <person name="Desvignes T."/>
            <person name="Postlethwait J."/>
            <person name="Bobe J."/>
            <person name="Wedekind C."/>
            <person name="Guiguen Y."/>
        </authorList>
    </citation>
    <scope>NUCLEOTIDE SEQUENCE [LARGE SCALE GENOMIC DNA]</scope>
    <source>
        <strain evidence="1">Cs_M1</strain>
        <tissue evidence="1">Blood</tissue>
    </source>
</reference>
<gene>
    <name evidence="1" type="ORF">J4Q44_G00368200</name>
</gene>
<dbReference type="EMBL" id="JAGTTL010000037">
    <property type="protein sequence ID" value="KAK6293319.1"/>
    <property type="molecule type" value="Genomic_DNA"/>
</dbReference>
<sequence>MHLLHQLQRKAADVEAWKGLRELLHMPAVELECPPPNAICSVCRVLEEAELWRLWGIVAQINISVCPCAVRIHSTPNIVHQLELWKFFSCELEPVTLIRHRLGLPPPPPTPHLPETAISVDIPRQFAAADAAGVWGVFEGEYLAFPEATQLQPCRPCKPGTRPRASNVSKLASWATSCRISFRAQHQHC</sequence>
<comment type="caution">
    <text evidence="1">The sequence shown here is derived from an EMBL/GenBank/DDBJ whole genome shotgun (WGS) entry which is preliminary data.</text>
</comment>
<dbReference type="AlphaFoldDB" id="A0AAN8KEJ2"/>